<feature type="compositionally biased region" description="Basic residues" evidence="1">
    <location>
        <begin position="23"/>
        <end position="41"/>
    </location>
</feature>
<dbReference type="Gene3D" id="3.40.50.1820">
    <property type="entry name" value="alpha/beta hydrolase"/>
    <property type="match status" value="1"/>
</dbReference>
<dbReference type="InterPro" id="IPR029058">
    <property type="entry name" value="AB_hydrolase_fold"/>
</dbReference>
<sequence length="162" mass="18022">MGVLAALDRPVRIGGLHPDRTGLARRPRHRQRRSRQPRKHRRLRYAFGNALTPDESDALYEQWVIPAPGKPLFEAATANFSTHSPAAVETGNNDRGPLLLVMGGRDHTVPEAVTKATFKQYRHSTAVTELLEFPDRGHSLTIDAGWRGVAEACLSWLGRKAE</sequence>
<reference evidence="2" key="1">
    <citation type="submission" date="2021-03" db="EMBL/GenBank/DDBJ databases">
        <title>Whole genome shotgun sequence of Actinoplanes consettensis NBRC 14913.</title>
        <authorList>
            <person name="Komaki H."/>
            <person name="Tamura T."/>
        </authorList>
    </citation>
    <scope>NUCLEOTIDE SEQUENCE</scope>
    <source>
        <strain evidence="2">NBRC 14913</strain>
    </source>
</reference>
<proteinExistence type="predicted"/>
<protein>
    <submittedName>
        <fullName evidence="2">Uncharacterized protein</fullName>
    </submittedName>
</protein>
<dbReference type="AlphaFoldDB" id="A0A919T5I8"/>
<accession>A0A919T5I8</accession>
<evidence type="ECO:0000256" key="1">
    <source>
        <dbReference type="SAM" id="MobiDB-lite"/>
    </source>
</evidence>
<organism evidence="2 3">
    <name type="scientific">Winogradskya consettensis</name>
    <dbReference type="NCBI Taxonomy" id="113560"/>
    <lineage>
        <taxon>Bacteria</taxon>
        <taxon>Bacillati</taxon>
        <taxon>Actinomycetota</taxon>
        <taxon>Actinomycetes</taxon>
        <taxon>Micromonosporales</taxon>
        <taxon>Micromonosporaceae</taxon>
        <taxon>Winogradskya</taxon>
    </lineage>
</organism>
<dbReference type="Proteomes" id="UP000680865">
    <property type="component" value="Unassembled WGS sequence"/>
</dbReference>
<gene>
    <name evidence="2" type="ORF">Aco04nite_94640</name>
</gene>
<dbReference type="SUPFAM" id="SSF53474">
    <property type="entry name" value="alpha/beta-Hydrolases"/>
    <property type="match status" value="1"/>
</dbReference>
<evidence type="ECO:0000313" key="2">
    <source>
        <dbReference type="EMBL" id="GIM85115.1"/>
    </source>
</evidence>
<name>A0A919T5I8_9ACTN</name>
<evidence type="ECO:0000313" key="3">
    <source>
        <dbReference type="Proteomes" id="UP000680865"/>
    </source>
</evidence>
<keyword evidence="3" id="KW-1185">Reference proteome</keyword>
<comment type="caution">
    <text evidence="2">The sequence shown here is derived from an EMBL/GenBank/DDBJ whole genome shotgun (WGS) entry which is preliminary data.</text>
</comment>
<dbReference type="EMBL" id="BOQP01000078">
    <property type="protein sequence ID" value="GIM85115.1"/>
    <property type="molecule type" value="Genomic_DNA"/>
</dbReference>
<feature type="region of interest" description="Disordered" evidence="1">
    <location>
        <begin position="15"/>
        <end position="41"/>
    </location>
</feature>